<evidence type="ECO:0000256" key="1">
    <source>
        <dbReference type="SAM" id="MobiDB-lite"/>
    </source>
</evidence>
<evidence type="ECO:0000313" key="3">
    <source>
        <dbReference type="Proteomes" id="UP000000702"/>
    </source>
</evidence>
<comment type="caution">
    <text evidence="2">The sequence shown here is derived from an EMBL/GenBank/DDBJ whole genome shotgun (WGS) entry which is preliminary data.</text>
</comment>
<feature type="region of interest" description="Disordered" evidence="1">
    <location>
        <begin position="162"/>
        <end position="181"/>
    </location>
</feature>
<feature type="compositionally biased region" description="Polar residues" evidence="1">
    <location>
        <begin position="172"/>
        <end position="181"/>
    </location>
</feature>
<proteinExistence type="predicted"/>
<reference evidence="3" key="1">
    <citation type="submission" date="2011-07" db="EMBL/GenBank/DDBJ databases">
        <title>Divergent evolution of antigenic variation in African trypanosomes.</title>
        <authorList>
            <person name="Jackson A.P."/>
            <person name="Berry A."/>
            <person name="Allison H.C."/>
            <person name="Burton P."/>
            <person name="Anderson J."/>
            <person name="Aslett M."/>
            <person name="Brown R."/>
            <person name="Corton N."/>
            <person name="Harris D."/>
            <person name="Hauser H."/>
            <person name="Gamble J."/>
            <person name="Gilderthorp R."/>
            <person name="McQuillan J."/>
            <person name="Quail M.A."/>
            <person name="Sanders M."/>
            <person name="Van Tonder A."/>
            <person name="Ginger M.L."/>
            <person name="Donelson J.E."/>
            <person name="Field M.C."/>
            <person name="Barry J.D."/>
            <person name="Berriman M."/>
            <person name="Hertz-Fowler C."/>
        </authorList>
    </citation>
    <scope>NUCLEOTIDE SEQUENCE [LARGE SCALE GENOMIC DNA]</scope>
    <source>
        <strain evidence="3">IL3000</strain>
    </source>
</reference>
<dbReference type="EMBL" id="CAEQ01000398">
    <property type="protein sequence ID" value="CCD11653.1"/>
    <property type="molecule type" value="Genomic_DNA"/>
</dbReference>
<sequence length="181" mass="20767">MVRPEWQEEVFSARLACYLWRRAPLAADCCKAVALVLARSLNTGKGARDKNLYKRLVATVQHLSSKLCFTRNMFAEVLEPDNQREAIIDAAEYSRLYEVLRTVFVVLSSVPHRAVVTHQPVKKLLISSAKLLMTRCGRYQFLAGRNCQILRGNVMDYKKRERERRLTPKLPVSSSVTSQKR</sequence>
<dbReference type="Proteomes" id="UP000000702">
    <property type="component" value="Unassembled WGS sequence"/>
</dbReference>
<dbReference type="VEuPathDB" id="TriTrypDB:TcIL3000_0_26180"/>
<organism evidence="2 3">
    <name type="scientific">Trypanosoma congolense (strain IL3000)</name>
    <dbReference type="NCBI Taxonomy" id="1068625"/>
    <lineage>
        <taxon>Eukaryota</taxon>
        <taxon>Discoba</taxon>
        <taxon>Euglenozoa</taxon>
        <taxon>Kinetoplastea</taxon>
        <taxon>Metakinetoplastina</taxon>
        <taxon>Trypanosomatida</taxon>
        <taxon>Trypanosomatidae</taxon>
        <taxon>Trypanosoma</taxon>
        <taxon>Nannomonas</taxon>
    </lineage>
</organism>
<keyword evidence="3" id="KW-1185">Reference proteome</keyword>
<evidence type="ECO:0000313" key="2">
    <source>
        <dbReference type="EMBL" id="CCD11653.1"/>
    </source>
</evidence>
<accession>F9W3E2</accession>
<name>F9W3E2_TRYCI</name>
<reference evidence="2 3" key="2">
    <citation type="journal article" date="2012" name="Proc. Natl. Acad. Sci. U.S.A.">
        <title>Antigenic diversity is generated by distinct evolutionary mechanisms in African trypanosome species.</title>
        <authorList>
            <person name="Jackson A.P."/>
            <person name="Berry A."/>
            <person name="Aslett M."/>
            <person name="Allison H.C."/>
            <person name="Burton P."/>
            <person name="Vavrova-Anderson J."/>
            <person name="Brown R."/>
            <person name="Browne H."/>
            <person name="Corton N."/>
            <person name="Hauser H."/>
            <person name="Gamble J."/>
            <person name="Gilderthorp R."/>
            <person name="Marcello L."/>
            <person name="McQuillan J."/>
            <person name="Otto T.D."/>
            <person name="Quail M.A."/>
            <person name="Sanders M.J."/>
            <person name="van Tonder A."/>
            <person name="Ginger M.L."/>
            <person name="Field M.C."/>
            <person name="Barry J.D."/>
            <person name="Hertz-Fowler C."/>
            <person name="Berriman M."/>
        </authorList>
    </citation>
    <scope>NUCLEOTIDE SEQUENCE [LARGE SCALE GENOMIC DNA]</scope>
    <source>
        <strain evidence="2 3">IL3000</strain>
    </source>
</reference>
<protein>
    <submittedName>
        <fullName evidence="2">WGS project CAEQ00000000 data, annotated contig 1042</fullName>
    </submittedName>
</protein>
<gene>
    <name evidence="2" type="ORF">TCIL3000_0_26180</name>
</gene>
<dbReference type="AlphaFoldDB" id="F9W3E2"/>